<evidence type="ECO:0000313" key="4">
    <source>
        <dbReference type="EMBL" id="GAA4268015.1"/>
    </source>
</evidence>
<dbReference type="Gene3D" id="3.40.50.300">
    <property type="entry name" value="P-loop containing nucleotide triphosphate hydrolases"/>
    <property type="match status" value="1"/>
</dbReference>
<proteinExistence type="inferred from homology"/>
<dbReference type="Pfam" id="PF00685">
    <property type="entry name" value="Sulfotransfer_1"/>
    <property type="match status" value="1"/>
</dbReference>
<name>A0ABP8E7K2_9FLAO</name>
<dbReference type="InterPro" id="IPR027417">
    <property type="entry name" value="P-loop_NTPase"/>
</dbReference>
<sequence length="312" mass="36557">MLFKNNLNCHFIIASPRSGTTWLSKMLNAHPNTLCVERRLFGDYADFVKDQNQIHPRLRVTLDKYVNSLLLHHGLSSQNKTSLTKALINTIIKEERNISGKAIVVDKITPYLNTSNTVLNQINTYFPKSKLIFLVRDGRDVLTSGVFHWFNKQHQDVKLNNFEKQRRALYLENGKELERFFQDKEIKQWANEWLQPLQIIESAKKQHDVKIIHYEALLEKPEIVLAECFKFLKVKLNQEILNKCVTSASFKNMSQGREKGQAKHNAHIRKGIAGDWKNYFIEQDGKLFHDIAGEMLLKFGYEKNNNWFERLR</sequence>
<keyword evidence="5" id="KW-1185">Reference proteome</keyword>
<dbReference type="PANTHER" id="PTHR11783">
    <property type="entry name" value="SULFOTRANSFERASE SULT"/>
    <property type="match status" value="1"/>
</dbReference>
<dbReference type="RefSeq" id="WP_139001992.1">
    <property type="nucleotide sequence ID" value="NZ_BAABAV010000001.1"/>
</dbReference>
<evidence type="ECO:0000256" key="2">
    <source>
        <dbReference type="ARBA" id="ARBA00022679"/>
    </source>
</evidence>
<comment type="similarity">
    <text evidence="1">Belongs to the sulfotransferase 1 family.</text>
</comment>
<dbReference type="InterPro" id="IPR000863">
    <property type="entry name" value="Sulfotransferase_dom"/>
</dbReference>
<evidence type="ECO:0000313" key="5">
    <source>
        <dbReference type="Proteomes" id="UP001500027"/>
    </source>
</evidence>
<comment type="caution">
    <text evidence="4">The sequence shown here is derived from an EMBL/GenBank/DDBJ whole genome shotgun (WGS) entry which is preliminary data.</text>
</comment>
<keyword evidence="2" id="KW-0808">Transferase</keyword>
<dbReference type="Proteomes" id="UP001500027">
    <property type="component" value="Unassembled WGS sequence"/>
</dbReference>
<evidence type="ECO:0000259" key="3">
    <source>
        <dbReference type="Pfam" id="PF00685"/>
    </source>
</evidence>
<dbReference type="EMBL" id="BAABAV010000001">
    <property type="protein sequence ID" value="GAA4268015.1"/>
    <property type="molecule type" value="Genomic_DNA"/>
</dbReference>
<protein>
    <recommendedName>
        <fullName evidence="3">Sulfotransferase domain-containing protein</fullName>
    </recommendedName>
</protein>
<dbReference type="SUPFAM" id="SSF52540">
    <property type="entry name" value="P-loop containing nucleoside triphosphate hydrolases"/>
    <property type="match status" value="1"/>
</dbReference>
<evidence type="ECO:0000256" key="1">
    <source>
        <dbReference type="ARBA" id="ARBA00005771"/>
    </source>
</evidence>
<accession>A0ABP8E7K2</accession>
<organism evidence="4 5">
    <name type="scientific">Hyunsoonleella aestuarii</name>
    <dbReference type="NCBI Taxonomy" id="912802"/>
    <lineage>
        <taxon>Bacteria</taxon>
        <taxon>Pseudomonadati</taxon>
        <taxon>Bacteroidota</taxon>
        <taxon>Flavobacteriia</taxon>
        <taxon>Flavobacteriales</taxon>
        <taxon>Flavobacteriaceae</taxon>
    </lineage>
</organism>
<gene>
    <name evidence="4" type="ORF">GCM10022257_01160</name>
</gene>
<feature type="domain" description="Sulfotransferase" evidence="3">
    <location>
        <begin position="11"/>
        <end position="296"/>
    </location>
</feature>
<reference evidence="5" key="1">
    <citation type="journal article" date="2019" name="Int. J. Syst. Evol. Microbiol.">
        <title>The Global Catalogue of Microorganisms (GCM) 10K type strain sequencing project: providing services to taxonomists for standard genome sequencing and annotation.</title>
        <authorList>
            <consortium name="The Broad Institute Genomics Platform"/>
            <consortium name="The Broad Institute Genome Sequencing Center for Infectious Disease"/>
            <person name="Wu L."/>
            <person name="Ma J."/>
        </authorList>
    </citation>
    <scope>NUCLEOTIDE SEQUENCE [LARGE SCALE GENOMIC DNA]</scope>
    <source>
        <strain evidence="5">JCM 17452</strain>
    </source>
</reference>